<dbReference type="OrthoDB" id="5390at2759"/>
<dbReference type="InterPro" id="IPR034890">
    <property type="entry name" value="Rrp7A_RRM"/>
</dbReference>
<dbReference type="GO" id="GO:0000028">
    <property type="term" value="P:ribosomal small subunit assembly"/>
    <property type="evidence" value="ECO:0007669"/>
    <property type="project" value="TreeGrafter"/>
</dbReference>
<feature type="domain" description="Rrp7 RRM-like N-terminal" evidence="3">
    <location>
        <begin position="9"/>
        <end position="68"/>
    </location>
</feature>
<dbReference type="InterPro" id="IPR040446">
    <property type="entry name" value="RRP7"/>
</dbReference>
<dbReference type="PANTHER" id="PTHR13191:SF0">
    <property type="entry name" value="RIBOSOMAL RNA-PROCESSING PROTEIN 7 HOMOLOG A-RELATED"/>
    <property type="match status" value="1"/>
</dbReference>
<reference evidence="4" key="1">
    <citation type="journal article" date="2019" name="bioRxiv">
        <title>The Genome of the Zebra Mussel, Dreissena polymorpha: A Resource for Invasive Species Research.</title>
        <authorList>
            <person name="McCartney M.A."/>
            <person name="Auch B."/>
            <person name="Kono T."/>
            <person name="Mallez S."/>
            <person name="Zhang Y."/>
            <person name="Obille A."/>
            <person name="Becker A."/>
            <person name="Abrahante J.E."/>
            <person name="Garbe J."/>
            <person name="Badalamenti J.P."/>
            <person name="Herman A."/>
            <person name="Mangelson H."/>
            <person name="Liachko I."/>
            <person name="Sullivan S."/>
            <person name="Sone E.D."/>
            <person name="Koren S."/>
            <person name="Silverstein K.A.T."/>
            <person name="Beckman K.B."/>
            <person name="Gohl D.M."/>
        </authorList>
    </citation>
    <scope>NUCLEOTIDE SEQUENCE</scope>
    <source>
        <strain evidence="4">Duluth1</strain>
        <tissue evidence="4">Whole animal</tissue>
    </source>
</reference>
<dbReference type="SUPFAM" id="SSF54928">
    <property type="entry name" value="RNA-binding domain, RBD"/>
    <property type="match status" value="1"/>
</dbReference>
<dbReference type="InterPro" id="IPR035979">
    <property type="entry name" value="RBD_domain_sf"/>
</dbReference>
<dbReference type="PANTHER" id="PTHR13191">
    <property type="entry name" value="RIBOSOMAL RNA PROCESSING PROTEIN 7-RELATED"/>
    <property type="match status" value="1"/>
</dbReference>
<dbReference type="GO" id="GO:0034456">
    <property type="term" value="C:UTP-C complex"/>
    <property type="evidence" value="ECO:0007669"/>
    <property type="project" value="TreeGrafter"/>
</dbReference>
<evidence type="ECO:0000313" key="5">
    <source>
        <dbReference type="Proteomes" id="UP000828390"/>
    </source>
</evidence>
<dbReference type="GO" id="GO:0006364">
    <property type="term" value="P:rRNA processing"/>
    <property type="evidence" value="ECO:0007669"/>
    <property type="project" value="TreeGrafter"/>
</dbReference>
<evidence type="ECO:0000259" key="2">
    <source>
        <dbReference type="Pfam" id="PF12923"/>
    </source>
</evidence>
<protein>
    <submittedName>
        <fullName evidence="4">Uncharacterized protein</fullName>
    </submittedName>
</protein>
<dbReference type="Pfam" id="PF12923">
    <property type="entry name" value="RRP7"/>
    <property type="match status" value="1"/>
</dbReference>
<proteinExistence type="inferred from homology"/>
<keyword evidence="5" id="KW-1185">Reference proteome</keyword>
<dbReference type="Gene3D" id="6.10.250.1770">
    <property type="match status" value="1"/>
</dbReference>
<dbReference type="CDD" id="cd12951">
    <property type="entry name" value="RRP7_Rrp7A"/>
    <property type="match status" value="1"/>
</dbReference>
<comment type="caution">
    <text evidence="4">The sequence shown here is derived from an EMBL/GenBank/DDBJ whole genome shotgun (WGS) entry which is preliminary data.</text>
</comment>
<reference evidence="4" key="2">
    <citation type="submission" date="2020-11" db="EMBL/GenBank/DDBJ databases">
        <authorList>
            <person name="McCartney M.A."/>
            <person name="Auch B."/>
            <person name="Kono T."/>
            <person name="Mallez S."/>
            <person name="Becker A."/>
            <person name="Gohl D.M."/>
            <person name="Silverstein K.A.T."/>
            <person name="Koren S."/>
            <person name="Bechman K.B."/>
            <person name="Herman A."/>
            <person name="Abrahante J.E."/>
            <person name="Garbe J."/>
        </authorList>
    </citation>
    <scope>NUCLEOTIDE SEQUENCE</scope>
    <source>
        <strain evidence="4">Duluth1</strain>
        <tissue evidence="4">Whole animal</tissue>
    </source>
</reference>
<dbReference type="Pfam" id="PF17799">
    <property type="entry name" value="RRM_Rrp7"/>
    <property type="match status" value="1"/>
</dbReference>
<accession>A0A9D4GY48</accession>
<sequence>MPSDNVVFQGFTVVPMKVEESCSGVHYLYVKDHSVREAHPCKPKDKTLFILNIPPYCSKEILRHMFSRCGPIQTVHLHSKPTSGPPPVNQSNFFPDAPVIKGYRVGYIVFKRANSVKAAQSLPFDVPLIMQDNKGPAIESGLAKWCADYQADLLDTNALQTEIDEYMLKYDDKVQKEKETTAAQEGVPDDEGWITVTKYSKNKGAPRTEAHEKALTNKARRKRKEKELLNFYSFQMRETKREQIATLRKKFEEDKQKIALMKAARKFRPY</sequence>
<dbReference type="EMBL" id="JAIWYP010000005">
    <property type="protein sequence ID" value="KAH3823948.1"/>
    <property type="molecule type" value="Genomic_DNA"/>
</dbReference>
<dbReference type="InterPro" id="IPR040447">
    <property type="entry name" value="RRM_Rrp7"/>
</dbReference>
<dbReference type="CDD" id="cd12294">
    <property type="entry name" value="RRM_Rrp7A"/>
    <property type="match status" value="1"/>
</dbReference>
<dbReference type="Proteomes" id="UP000828390">
    <property type="component" value="Unassembled WGS sequence"/>
</dbReference>
<dbReference type="InterPro" id="IPR012677">
    <property type="entry name" value="Nucleotide-bd_a/b_plait_sf"/>
</dbReference>
<evidence type="ECO:0000313" key="4">
    <source>
        <dbReference type="EMBL" id="KAH3823948.1"/>
    </source>
</evidence>
<dbReference type="AlphaFoldDB" id="A0A9D4GY48"/>
<dbReference type="GO" id="GO:0003676">
    <property type="term" value="F:nucleic acid binding"/>
    <property type="evidence" value="ECO:0007669"/>
    <property type="project" value="InterPro"/>
</dbReference>
<dbReference type="Gene3D" id="3.30.70.330">
    <property type="match status" value="1"/>
</dbReference>
<gene>
    <name evidence="4" type="ORF">DPMN_125773</name>
</gene>
<comment type="similarity">
    <text evidence="1">Belongs to the RRP7 family.</text>
</comment>
<evidence type="ECO:0000256" key="1">
    <source>
        <dbReference type="ARBA" id="ARBA00006110"/>
    </source>
</evidence>
<dbReference type="GO" id="GO:0032545">
    <property type="term" value="C:CURI complex"/>
    <property type="evidence" value="ECO:0007669"/>
    <property type="project" value="TreeGrafter"/>
</dbReference>
<dbReference type="InterPro" id="IPR024326">
    <property type="entry name" value="RRP7_C"/>
</dbReference>
<feature type="domain" description="Ribosomal RNA-processing protein 7 C-terminal" evidence="2">
    <location>
        <begin position="153"/>
        <end position="270"/>
    </location>
</feature>
<organism evidence="4 5">
    <name type="scientific">Dreissena polymorpha</name>
    <name type="common">Zebra mussel</name>
    <name type="synonym">Mytilus polymorpha</name>
    <dbReference type="NCBI Taxonomy" id="45954"/>
    <lineage>
        <taxon>Eukaryota</taxon>
        <taxon>Metazoa</taxon>
        <taxon>Spiralia</taxon>
        <taxon>Lophotrochozoa</taxon>
        <taxon>Mollusca</taxon>
        <taxon>Bivalvia</taxon>
        <taxon>Autobranchia</taxon>
        <taxon>Heteroconchia</taxon>
        <taxon>Euheterodonta</taxon>
        <taxon>Imparidentia</taxon>
        <taxon>Neoheterodontei</taxon>
        <taxon>Myida</taxon>
        <taxon>Dreissenoidea</taxon>
        <taxon>Dreissenidae</taxon>
        <taxon>Dreissena</taxon>
    </lineage>
</organism>
<evidence type="ECO:0000259" key="3">
    <source>
        <dbReference type="Pfam" id="PF17799"/>
    </source>
</evidence>
<name>A0A9D4GY48_DREPO</name>